<dbReference type="Pfam" id="PF01145">
    <property type="entry name" value="Band_7"/>
    <property type="match status" value="1"/>
</dbReference>
<dbReference type="InterPro" id="IPR001972">
    <property type="entry name" value="Stomatin_HflK_fam"/>
</dbReference>
<keyword evidence="5" id="KW-1185">Reference proteome</keyword>
<organism evidence="4 5">
    <name type="scientific">Gadus morhua</name>
    <name type="common">Atlantic cod</name>
    <dbReference type="NCBI Taxonomy" id="8049"/>
    <lineage>
        <taxon>Eukaryota</taxon>
        <taxon>Metazoa</taxon>
        <taxon>Chordata</taxon>
        <taxon>Craniata</taxon>
        <taxon>Vertebrata</taxon>
        <taxon>Euteleostomi</taxon>
        <taxon>Actinopterygii</taxon>
        <taxon>Neopterygii</taxon>
        <taxon>Teleostei</taxon>
        <taxon>Neoteleostei</taxon>
        <taxon>Acanthomorphata</taxon>
        <taxon>Zeiogadaria</taxon>
        <taxon>Gadariae</taxon>
        <taxon>Gadiformes</taxon>
        <taxon>Gadoidei</taxon>
        <taxon>Gadidae</taxon>
        <taxon>Gadus</taxon>
    </lineage>
</organism>
<keyword evidence="2" id="KW-1133">Transmembrane helix</keyword>
<feature type="transmembrane region" description="Helical" evidence="2">
    <location>
        <begin position="20"/>
        <end position="44"/>
    </location>
</feature>
<evidence type="ECO:0000259" key="3">
    <source>
        <dbReference type="Pfam" id="PF01145"/>
    </source>
</evidence>
<dbReference type="InterPro" id="IPR043202">
    <property type="entry name" value="Band-7_stomatin-like"/>
</dbReference>
<keyword evidence="2" id="KW-0472">Membrane</keyword>
<dbReference type="Proteomes" id="UP000694546">
    <property type="component" value="Chromosome 23"/>
</dbReference>
<reference evidence="4" key="1">
    <citation type="submission" date="2025-08" db="UniProtKB">
        <authorList>
            <consortium name="Ensembl"/>
        </authorList>
    </citation>
    <scope>IDENTIFICATION</scope>
</reference>
<dbReference type="Gene3D" id="3.30.479.30">
    <property type="entry name" value="Band 7 domain"/>
    <property type="match status" value="1"/>
</dbReference>
<dbReference type="InterPro" id="IPR001107">
    <property type="entry name" value="Band_7"/>
</dbReference>
<evidence type="ECO:0000313" key="5">
    <source>
        <dbReference type="Proteomes" id="UP000694546"/>
    </source>
</evidence>
<keyword evidence="2" id="KW-0812">Transmembrane</keyword>
<evidence type="ECO:0000256" key="1">
    <source>
        <dbReference type="ARBA" id="ARBA00008164"/>
    </source>
</evidence>
<comment type="similarity">
    <text evidence="1">Belongs to the band 7/mec-2 family.</text>
</comment>
<dbReference type="AlphaFoldDB" id="A0A8C5C0M5"/>
<sequence>MFCNTFCGLKSQSQAVSDVFATMLTTVSVFFILVTFPFTAWICIKVVQEYERAVIFRLGRVVKGQAKGPGVFWIIPWLDVIRKVDMRTVHYDMPPQEVLVMDWVPLTVDAVLFYRVKRVLDGTLATHTLALTPVETPGSELVCHRALDVSLQSDLGVYSFTLGVRRTPV</sequence>
<protein>
    <recommendedName>
        <fullName evidence="3">Band 7 domain-containing protein</fullName>
    </recommendedName>
</protein>
<dbReference type="InterPro" id="IPR036013">
    <property type="entry name" value="Band_7/SPFH_dom_sf"/>
</dbReference>
<accession>A0A8C5C0M5</accession>
<dbReference type="PRINTS" id="PR00721">
    <property type="entry name" value="STOMATIN"/>
</dbReference>
<dbReference type="Ensembl" id="ENSGMOT00000043832.1">
    <property type="protein sequence ID" value="ENSGMOP00000053729.1"/>
    <property type="gene ID" value="ENSGMOG00000034157.1"/>
</dbReference>
<reference evidence="4" key="2">
    <citation type="submission" date="2025-09" db="UniProtKB">
        <authorList>
            <consortium name="Ensembl"/>
        </authorList>
    </citation>
    <scope>IDENTIFICATION</scope>
</reference>
<dbReference type="GeneTree" id="ENSGT01030000234614"/>
<feature type="domain" description="Band 7" evidence="3">
    <location>
        <begin position="45"/>
        <end position="117"/>
    </location>
</feature>
<evidence type="ECO:0000256" key="2">
    <source>
        <dbReference type="SAM" id="Phobius"/>
    </source>
</evidence>
<dbReference type="SUPFAM" id="SSF117892">
    <property type="entry name" value="Band 7/SPFH domain"/>
    <property type="match status" value="1"/>
</dbReference>
<dbReference type="PANTHER" id="PTHR10264">
    <property type="entry name" value="BAND 7 PROTEIN-RELATED"/>
    <property type="match status" value="1"/>
</dbReference>
<dbReference type="PANTHER" id="PTHR10264:SF19">
    <property type="entry name" value="AT06885P-RELATED"/>
    <property type="match status" value="1"/>
</dbReference>
<proteinExistence type="inferred from homology"/>
<name>A0A8C5C0M5_GADMO</name>
<evidence type="ECO:0000313" key="4">
    <source>
        <dbReference type="Ensembl" id="ENSGMOP00000053729.1"/>
    </source>
</evidence>
<dbReference type="GO" id="GO:0005886">
    <property type="term" value="C:plasma membrane"/>
    <property type="evidence" value="ECO:0007669"/>
    <property type="project" value="InterPro"/>
</dbReference>